<name>A0AAV8U4Q2_9ROSI</name>
<comment type="caution">
    <text evidence="1">The sequence shown here is derived from an EMBL/GenBank/DDBJ whole genome shotgun (WGS) entry which is preliminary data.</text>
</comment>
<reference evidence="1 2" key="1">
    <citation type="submission" date="2021-09" db="EMBL/GenBank/DDBJ databases">
        <title>Genomic insights and catalytic innovation underlie evolution of tropane alkaloids biosynthesis.</title>
        <authorList>
            <person name="Wang Y.-J."/>
            <person name="Tian T."/>
            <person name="Huang J.-P."/>
            <person name="Huang S.-X."/>
        </authorList>
    </citation>
    <scope>NUCLEOTIDE SEQUENCE [LARGE SCALE GENOMIC DNA]</scope>
    <source>
        <strain evidence="1">KIB-2018</strain>
        <tissue evidence="1">Leaf</tissue>
    </source>
</reference>
<evidence type="ECO:0000313" key="1">
    <source>
        <dbReference type="EMBL" id="KAJ8774208.1"/>
    </source>
</evidence>
<dbReference type="Proteomes" id="UP001159364">
    <property type="component" value="Linkage Group LG01"/>
</dbReference>
<sequence>MPVHVPSPESRFSAAVGAIKREEEIVGSLSNTFEDVIFQLSRVIYSYENMGHDTQCAFHAAPHQNKEWKTKSNQKPSAIILRGIRTPTNSNLSSADNVKFYNKGIKIPIIMYYPK</sequence>
<protein>
    <submittedName>
        <fullName evidence="1">Uncharacterized protein</fullName>
    </submittedName>
</protein>
<evidence type="ECO:0000313" key="2">
    <source>
        <dbReference type="Proteomes" id="UP001159364"/>
    </source>
</evidence>
<proteinExistence type="predicted"/>
<gene>
    <name evidence="1" type="ORF">K2173_009639</name>
</gene>
<dbReference type="EMBL" id="JAIWQS010000001">
    <property type="protein sequence ID" value="KAJ8774208.1"/>
    <property type="molecule type" value="Genomic_DNA"/>
</dbReference>
<accession>A0AAV8U4Q2</accession>
<keyword evidence="2" id="KW-1185">Reference proteome</keyword>
<dbReference type="AlphaFoldDB" id="A0AAV8U4Q2"/>
<organism evidence="1 2">
    <name type="scientific">Erythroxylum novogranatense</name>
    <dbReference type="NCBI Taxonomy" id="1862640"/>
    <lineage>
        <taxon>Eukaryota</taxon>
        <taxon>Viridiplantae</taxon>
        <taxon>Streptophyta</taxon>
        <taxon>Embryophyta</taxon>
        <taxon>Tracheophyta</taxon>
        <taxon>Spermatophyta</taxon>
        <taxon>Magnoliopsida</taxon>
        <taxon>eudicotyledons</taxon>
        <taxon>Gunneridae</taxon>
        <taxon>Pentapetalae</taxon>
        <taxon>rosids</taxon>
        <taxon>fabids</taxon>
        <taxon>Malpighiales</taxon>
        <taxon>Erythroxylaceae</taxon>
        <taxon>Erythroxylum</taxon>
    </lineage>
</organism>